<keyword evidence="2" id="KW-1185">Reference proteome</keyword>
<accession>A0A0E0D206</accession>
<dbReference type="Proteomes" id="UP000008021">
    <property type="component" value="Chromosome 3"/>
</dbReference>
<evidence type="ECO:0000313" key="1">
    <source>
        <dbReference type="EnsemblPlants" id="OMERI03G19240.1"/>
    </source>
</evidence>
<protein>
    <submittedName>
        <fullName evidence="1">Uncharacterized protein</fullName>
    </submittedName>
</protein>
<reference evidence="1" key="2">
    <citation type="submission" date="2018-05" db="EMBL/GenBank/DDBJ databases">
        <title>OmerRS3 (Oryza meridionalis Reference Sequence Version 3).</title>
        <authorList>
            <person name="Zhang J."/>
            <person name="Kudrna D."/>
            <person name="Lee S."/>
            <person name="Talag J."/>
            <person name="Welchert J."/>
            <person name="Wing R.A."/>
        </authorList>
    </citation>
    <scope>NUCLEOTIDE SEQUENCE [LARGE SCALE GENOMIC DNA]</scope>
    <source>
        <strain evidence="1">cv. OR44</strain>
    </source>
</reference>
<evidence type="ECO:0000313" key="2">
    <source>
        <dbReference type="Proteomes" id="UP000008021"/>
    </source>
</evidence>
<dbReference type="EnsemblPlants" id="OMERI03G19240.1">
    <property type="protein sequence ID" value="OMERI03G19240.1"/>
    <property type="gene ID" value="OMERI03G19240"/>
</dbReference>
<dbReference type="AlphaFoldDB" id="A0A0E0D206"/>
<name>A0A0E0D206_9ORYZ</name>
<reference evidence="1" key="1">
    <citation type="submission" date="2015-04" db="UniProtKB">
        <authorList>
            <consortium name="EnsemblPlants"/>
        </authorList>
    </citation>
    <scope>IDENTIFICATION</scope>
</reference>
<organism evidence="1">
    <name type="scientific">Oryza meridionalis</name>
    <dbReference type="NCBI Taxonomy" id="40149"/>
    <lineage>
        <taxon>Eukaryota</taxon>
        <taxon>Viridiplantae</taxon>
        <taxon>Streptophyta</taxon>
        <taxon>Embryophyta</taxon>
        <taxon>Tracheophyta</taxon>
        <taxon>Spermatophyta</taxon>
        <taxon>Magnoliopsida</taxon>
        <taxon>Liliopsida</taxon>
        <taxon>Poales</taxon>
        <taxon>Poaceae</taxon>
        <taxon>BOP clade</taxon>
        <taxon>Oryzoideae</taxon>
        <taxon>Oryzeae</taxon>
        <taxon>Oryzinae</taxon>
        <taxon>Oryza</taxon>
    </lineage>
</organism>
<proteinExistence type="predicted"/>
<dbReference type="Gramene" id="OMERI03G19240.1">
    <property type="protein sequence ID" value="OMERI03G19240.1"/>
    <property type="gene ID" value="OMERI03G19240"/>
</dbReference>
<sequence>MATTEEKIASARLMRQQAQVEFGRARSLRLHAVLKWSSAVSEHSATPPSACCRRRRWISLMLVCSVCMPFACGWERKQSSFIVATPTTARVTTERRQGTPESEMATWSTHWSAPIVSLTPTTLDSLEETDAEEKKQLIH</sequence>
<dbReference type="HOGENOM" id="CLU_1848291_0_0_1"/>